<feature type="signal peptide" evidence="1">
    <location>
        <begin position="1"/>
        <end position="21"/>
    </location>
</feature>
<dbReference type="EMBL" id="CP000471">
    <property type="protein sequence ID" value="ABK45856.1"/>
    <property type="molecule type" value="Genomic_DNA"/>
</dbReference>
<dbReference type="HOGENOM" id="CLU_1893666_0_0_5"/>
<dbReference type="Proteomes" id="UP000002586">
    <property type="component" value="Chromosome"/>
</dbReference>
<keyword evidence="1" id="KW-0732">Signal</keyword>
<evidence type="ECO:0000256" key="1">
    <source>
        <dbReference type="SAM" id="SignalP"/>
    </source>
</evidence>
<reference evidence="2 3" key="2">
    <citation type="journal article" date="2012" name="Int. J. Syst. Evol. Microbiol.">
        <title>Magnetococcus marinus gen. nov., sp. nov., a marine, magnetotactic bacterium that represents a novel lineage (Magnetococcaceae fam. nov.; Magnetococcales ord. nov.) at the base of the Alphaproteobacteria.</title>
        <authorList>
            <person name="Bazylinski D.A."/>
            <person name="Williams T.J."/>
            <person name="Lefevre C.T."/>
            <person name="Berg R.J."/>
            <person name="Zhang C.L."/>
            <person name="Bowser S.S."/>
            <person name="Dean A.J."/>
            <person name="Beveridge T.J."/>
        </authorList>
    </citation>
    <scope>NUCLEOTIDE SEQUENCE [LARGE SCALE GENOMIC DNA]</scope>
    <source>
        <strain evidence="3">ATCC BAA-1437 / JCM 17883 / MC-1</strain>
    </source>
</reference>
<reference evidence="3" key="1">
    <citation type="journal article" date="2009" name="Appl. Environ. Microbiol.">
        <title>Complete genome sequence of the chemolithoautotrophic marine magnetotactic coccus strain MC-1.</title>
        <authorList>
            <person name="Schubbe S."/>
            <person name="Williams T.J."/>
            <person name="Xie G."/>
            <person name="Kiss H.E."/>
            <person name="Brettin T.S."/>
            <person name="Martinez D."/>
            <person name="Ross C.A."/>
            <person name="Schuler D."/>
            <person name="Cox B.L."/>
            <person name="Nealson K.H."/>
            <person name="Bazylinski D.A."/>
        </authorList>
    </citation>
    <scope>NUCLEOTIDE SEQUENCE [LARGE SCALE GENOMIC DNA]</scope>
    <source>
        <strain evidence="3">ATCC BAA-1437 / JCM 17883 / MC-1</strain>
    </source>
</reference>
<dbReference type="RefSeq" id="WP_011714915.1">
    <property type="nucleotide sequence ID" value="NC_008576.1"/>
</dbReference>
<proteinExistence type="predicted"/>
<accession>A0LD13</accession>
<dbReference type="STRING" id="156889.Mmc1_3370"/>
<evidence type="ECO:0000313" key="2">
    <source>
        <dbReference type="EMBL" id="ABK45856.1"/>
    </source>
</evidence>
<protein>
    <submittedName>
        <fullName evidence="2">Uncharacterized protein</fullName>
    </submittedName>
</protein>
<dbReference type="OrthoDB" id="8481865at2"/>
<keyword evidence="3" id="KW-1185">Reference proteome</keyword>
<sequence length="134" mass="14054" precursor="true">MRALIAVSFAALLLVSLPAQAEPEQAPAQAEPEQAPAQAEPEPPVFCVQNALAARIHVQALDSSPFEGDIAAGAHLCCSKVQCSKTITPLIVMSGYIPLSNSAQAGWKSDCRVKAHAGRTIRITGILEKILCAP</sequence>
<name>A0LD13_MAGMM</name>
<feature type="chain" id="PRO_5002626082" evidence="1">
    <location>
        <begin position="22"/>
        <end position="134"/>
    </location>
</feature>
<evidence type="ECO:0000313" key="3">
    <source>
        <dbReference type="Proteomes" id="UP000002586"/>
    </source>
</evidence>
<gene>
    <name evidence="2" type="ordered locus">Mmc1_3370</name>
</gene>
<organism evidence="2 3">
    <name type="scientific">Magnetococcus marinus (strain ATCC BAA-1437 / JCM 17883 / MC-1)</name>
    <dbReference type="NCBI Taxonomy" id="156889"/>
    <lineage>
        <taxon>Bacteria</taxon>
        <taxon>Pseudomonadati</taxon>
        <taxon>Pseudomonadota</taxon>
        <taxon>Magnetococcia</taxon>
        <taxon>Magnetococcales</taxon>
        <taxon>Magnetococcaceae</taxon>
        <taxon>Magnetococcus</taxon>
    </lineage>
</organism>
<dbReference type="KEGG" id="mgm:Mmc1_3370"/>
<dbReference type="AlphaFoldDB" id="A0LD13"/>